<name>A0ACB9JVP6_9ASTR</name>
<sequence>MFTVCGVLFYKTLIKSMGMFIIELITRIAPVEKGSQLKYQASQAAQSAQDSMQQAGQQMKASAQGATDAAKDATGMNK</sequence>
<comment type="caution">
    <text evidence="1">The sequence shown here is derived from an EMBL/GenBank/DDBJ whole genome shotgun (WGS) entry which is preliminary data.</text>
</comment>
<dbReference type="Proteomes" id="UP001056120">
    <property type="component" value="Linkage Group LG02"/>
</dbReference>
<evidence type="ECO:0000313" key="2">
    <source>
        <dbReference type="Proteomes" id="UP001056120"/>
    </source>
</evidence>
<proteinExistence type="predicted"/>
<dbReference type="EMBL" id="CM042019">
    <property type="protein sequence ID" value="KAI3824106.1"/>
    <property type="molecule type" value="Genomic_DNA"/>
</dbReference>
<reference evidence="1 2" key="2">
    <citation type="journal article" date="2022" name="Mol. Ecol. Resour.">
        <title>The genomes of chicory, endive, great burdock and yacon provide insights into Asteraceae paleo-polyploidization history and plant inulin production.</title>
        <authorList>
            <person name="Fan W."/>
            <person name="Wang S."/>
            <person name="Wang H."/>
            <person name="Wang A."/>
            <person name="Jiang F."/>
            <person name="Liu H."/>
            <person name="Zhao H."/>
            <person name="Xu D."/>
            <person name="Zhang Y."/>
        </authorList>
    </citation>
    <scope>NUCLEOTIDE SEQUENCE [LARGE SCALE GENOMIC DNA]</scope>
    <source>
        <strain evidence="2">cv. Yunnan</strain>
        <tissue evidence="1">Leaves</tissue>
    </source>
</reference>
<organism evidence="1 2">
    <name type="scientific">Smallanthus sonchifolius</name>
    <dbReference type="NCBI Taxonomy" id="185202"/>
    <lineage>
        <taxon>Eukaryota</taxon>
        <taxon>Viridiplantae</taxon>
        <taxon>Streptophyta</taxon>
        <taxon>Embryophyta</taxon>
        <taxon>Tracheophyta</taxon>
        <taxon>Spermatophyta</taxon>
        <taxon>Magnoliopsida</taxon>
        <taxon>eudicotyledons</taxon>
        <taxon>Gunneridae</taxon>
        <taxon>Pentapetalae</taxon>
        <taxon>asterids</taxon>
        <taxon>campanulids</taxon>
        <taxon>Asterales</taxon>
        <taxon>Asteraceae</taxon>
        <taxon>Asteroideae</taxon>
        <taxon>Heliantheae alliance</taxon>
        <taxon>Millerieae</taxon>
        <taxon>Smallanthus</taxon>
    </lineage>
</organism>
<keyword evidence="2" id="KW-1185">Reference proteome</keyword>
<evidence type="ECO:0000313" key="1">
    <source>
        <dbReference type="EMBL" id="KAI3824106.1"/>
    </source>
</evidence>
<gene>
    <name evidence="1" type="ORF">L1987_05555</name>
</gene>
<accession>A0ACB9JVP6</accession>
<reference evidence="2" key="1">
    <citation type="journal article" date="2022" name="Mol. Ecol. Resour.">
        <title>The genomes of chicory, endive, great burdock and yacon provide insights into Asteraceae palaeo-polyploidization history and plant inulin production.</title>
        <authorList>
            <person name="Fan W."/>
            <person name="Wang S."/>
            <person name="Wang H."/>
            <person name="Wang A."/>
            <person name="Jiang F."/>
            <person name="Liu H."/>
            <person name="Zhao H."/>
            <person name="Xu D."/>
            <person name="Zhang Y."/>
        </authorList>
    </citation>
    <scope>NUCLEOTIDE SEQUENCE [LARGE SCALE GENOMIC DNA]</scope>
    <source>
        <strain evidence="2">cv. Yunnan</strain>
    </source>
</reference>
<protein>
    <submittedName>
        <fullName evidence="1">Uncharacterized protein</fullName>
    </submittedName>
</protein>